<evidence type="ECO:0000313" key="1">
    <source>
        <dbReference type="EMBL" id="BAS71836.1"/>
    </source>
</evidence>
<dbReference type="EMBL" id="AP014957">
    <property type="protein sequence ID" value="BAS71836.1"/>
    <property type="molecule type" value="Genomic_DNA"/>
</dbReference>
<organism evidence="1 2">
    <name type="scientific">Oryza sativa subsp. japonica</name>
    <name type="common">Rice</name>
    <dbReference type="NCBI Taxonomy" id="39947"/>
    <lineage>
        <taxon>Eukaryota</taxon>
        <taxon>Viridiplantae</taxon>
        <taxon>Streptophyta</taxon>
        <taxon>Embryophyta</taxon>
        <taxon>Tracheophyta</taxon>
        <taxon>Spermatophyta</taxon>
        <taxon>Magnoliopsida</taxon>
        <taxon>Liliopsida</taxon>
        <taxon>Poales</taxon>
        <taxon>Poaceae</taxon>
        <taxon>BOP clade</taxon>
        <taxon>Oryzoideae</taxon>
        <taxon>Oryzeae</taxon>
        <taxon>Oryzinae</taxon>
        <taxon>Oryza</taxon>
        <taxon>Oryza sativa</taxon>
    </lineage>
</organism>
<sequence>MPPHGCGHGFGGAREPLPHRIGLLHVAAFIRTGHCRCHLSLGAPEHHRCQICFLHRHYVRLLSLLLEFLDHDLVHLWMPSERNDGAVDDWGEGEGGGRGEMGVEVREKERMRRGCRRSRRRE</sequence>
<reference evidence="1 2" key="2">
    <citation type="journal article" date="2013" name="Plant Cell Physiol.">
        <title>Rice Annotation Project Database (RAP-DB): an integrative and interactive database for rice genomics.</title>
        <authorList>
            <person name="Sakai H."/>
            <person name="Lee S.S."/>
            <person name="Tanaka T."/>
            <person name="Numa H."/>
            <person name="Kim J."/>
            <person name="Kawahara Y."/>
            <person name="Wakimoto H."/>
            <person name="Yang C.C."/>
            <person name="Iwamoto M."/>
            <person name="Abe T."/>
            <person name="Yamada Y."/>
            <person name="Muto A."/>
            <person name="Inokuchi H."/>
            <person name="Ikemura T."/>
            <person name="Matsumoto T."/>
            <person name="Sasaki T."/>
            <person name="Itoh T."/>
        </authorList>
    </citation>
    <scope>NUCLEOTIDE SEQUENCE [LARGE SCALE GENOMIC DNA]</scope>
    <source>
        <strain evidence="2">cv. Nipponbare</strain>
    </source>
</reference>
<name>A0A0P0V208_ORYSJ</name>
<reference evidence="1 2" key="3">
    <citation type="journal article" date="2013" name="Rice">
        <title>Improvement of the Oryza sativa Nipponbare reference genome using next generation sequence and optical map data.</title>
        <authorList>
            <person name="Kawahara Y."/>
            <person name="de la Bastide M."/>
            <person name="Hamilton J.P."/>
            <person name="Kanamori H."/>
            <person name="McCombie W.R."/>
            <person name="Ouyang S."/>
            <person name="Schwartz D.C."/>
            <person name="Tanaka T."/>
            <person name="Wu J."/>
            <person name="Zhou S."/>
            <person name="Childs K.L."/>
            <person name="Davidson R.M."/>
            <person name="Lin H."/>
            <person name="Quesada-Ocampo L."/>
            <person name="Vaillancourt B."/>
            <person name="Sakai H."/>
            <person name="Lee S.S."/>
            <person name="Kim J."/>
            <person name="Numa H."/>
            <person name="Itoh T."/>
            <person name="Buell C.R."/>
            <person name="Matsumoto T."/>
        </authorList>
    </citation>
    <scope>NUCLEOTIDE SEQUENCE [LARGE SCALE GENOMIC DNA]</scope>
    <source>
        <strain evidence="2">cv. Nipponbare</strain>
    </source>
</reference>
<dbReference type="PaxDb" id="39947-A0A0P0V208"/>
<proteinExistence type="predicted"/>
<keyword evidence="2" id="KW-1185">Reference proteome</keyword>
<gene>
    <name evidence="1" type="ordered locus">Os01g0319302</name>
    <name evidence="1" type="ORF">OSNPB_010319302</name>
</gene>
<dbReference type="InParanoid" id="A0A0P0V208"/>
<dbReference type="Proteomes" id="UP000059680">
    <property type="component" value="Chromosome 1"/>
</dbReference>
<reference evidence="2" key="1">
    <citation type="journal article" date="2005" name="Nature">
        <title>The map-based sequence of the rice genome.</title>
        <authorList>
            <consortium name="International rice genome sequencing project (IRGSP)"/>
            <person name="Matsumoto T."/>
            <person name="Wu J."/>
            <person name="Kanamori H."/>
            <person name="Katayose Y."/>
            <person name="Fujisawa M."/>
            <person name="Namiki N."/>
            <person name="Mizuno H."/>
            <person name="Yamamoto K."/>
            <person name="Antonio B.A."/>
            <person name="Baba T."/>
            <person name="Sakata K."/>
            <person name="Nagamura Y."/>
            <person name="Aoki H."/>
            <person name="Arikawa K."/>
            <person name="Arita K."/>
            <person name="Bito T."/>
            <person name="Chiden Y."/>
            <person name="Fujitsuka N."/>
            <person name="Fukunaka R."/>
            <person name="Hamada M."/>
            <person name="Harada C."/>
            <person name="Hayashi A."/>
            <person name="Hijishita S."/>
            <person name="Honda M."/>
            <person name="Hosokawa S."/>
            <person name="Ichikawa Y."/>
            <person name="Idonuma A."/>
            <person name="Iijima M."/>
            <person name="Ikeda M."/>
            <person name="Ikeno M."/>
            <person name="Ito K."/>
            <person name="Ito S."/>
            <person name="Ito T."/>
            <person name="Ito Y."/>
            <person name="Ito Y."/>
            <person name="Iwabuchi A."/>
            <person name="Kamiya K."/>
            <person name="Karasawa W."/>
            <person name="Kurita K."/>
            <person name="Katagiri S."/>
            <person name="Kikuta A."/>
            <person name="Kobayashi H."/>
            <person name="Kobayashi N."/>
            <person name="Machita K."/>
            <person name="Maehara T."/>
            <person name="Masukawa M."/>
            <person name="Mizubayashi T."/>
            <person name="Mukai Y."/>
            <person name="Nagasaki H."/>
            <person name="Nagata Y."/>
            <person name="Naito S."/>
            <person name="Nakashima M."/>
            <person name="Nakama Y."/>
            <person name="Nakamichi Y."/>
            <person name="Nakamura M."/>
            <person name="Meguro A."/>
            <person name="Negishi M."/>
            <person name="Ohta I."/>
            <person name="Ohta T."/>
            <person name="Okamoto M."/>
            <person name="Ono N."/>
            <person name="Saji S."/>
            <person name="Sakaguchi M."/>
            <person name="Sakai K."/>
            <person name="Shibata M."/>
            <person name="Shimokawa T."/>
            <person name="Song J."/>
            <person name="Takazaki Y."/>
            <person name="Terasawa K."/>
            <person name="Tsugane M."/>
            <person name="Tsuji K."/>
            <person name="Ueda S."/>
            <person name="Waki K."/>
            <person name="Yamagata H."/>
            <person name="Yamamoto M."/>
            <person name="Yamamoto S."/>
            <person name="Yamane H."/>
            <person name="Yoshiki S."/>
            <person name="Yoshihara R."/>
            <person name="Yukawa K."/>
            <person name="Zhong H."/>
            <person name="Yano M."/>
            <person name="Yuan Q."/>
            <person name="Ouyang S."/>
            <person name="Liu J."/>
            <person name="Jones K.M."/>
            <person name="Gansberger K."/>
            <person name="Moffat K."/>
            <person name="Hill J."/>
            <person name="Bera J."/>
            <person name="Fadrosh D."/>
            <person name="Jin S."/>
            <person name="Johri S."/>
            <person name="Kim M."/>
            <person name="Overton L."/>
            <person name="Reardon M."/>
            <person name="Tsitrin T."/>
            <person name="Vuong H."/>
            <person name="Weaver B."/>
            <person name="Ciecko A."/>
            <person name="Tallon L."/>
            <person name="Jackson J."/>
            <person name="Pai G."/>
            <person name="Aken S.V."/>
            <person name="Utterback T."/>
            <person name="Reidmuller S."/>
            <person name="Feldblyum T."/>
            <person name="Hsiao J."/>
            <person name="Zismann V."/>
            <person name="Iobst S."/>
            <person name="de Vazeille A.R."/>
            <person name="Buell C.R."/>
            <person name="Ying K."/>
            <person name="Li Y."/>
            <person name="Lu T."/>
            <person name="Huang Y."/>
            <person name="Zhao Q."/>
            <person name="Feng Q."/>
            <person name="Zhang L."/>
            <person name="Zhu J."/>
            <person name="Weng Q."/>
            <person name="Mu J."/>
            <person name="Lu Y."/>
            <person name="Fan D."/>
            <person name="Liu Y."/>
            <person name="Guan J."/>
            <person name="Zhang Y."/>
            <person name="Yu S."/>
            <person name="Liu X."/>
            <person name="Zhang Y."/>
            <person name="Hong G."/>
            <person name="Han B."/>
            <person name="Choisne N."/>
            <person name="Demange N."/>
            <person name="Orjeda G."/>
            <person name="Samain S."/>
            <person name="Cattolico L."/>
            <person name="Pelletier E."/>
            <person name="Couloux A."/>
            <person name="Segurens B."/>
            <person name="Wincker P."/>
            <person name="D'Hont A."/>
            <person name="Scarpelli C."/>
            <person name="Weissenbach J."/>
            <person name="Salanoubat M."/>
            <person name="Quetier F."/>
            <person name="Yu Y."/>
            <person name="Kim H.R."/>
            <person name="Rambo T."/>
            <person name="Currie J."/>
            <person name="Collura K."/>
            <person name="Luo M."/>
            <person name="Yang T."/>
            <person name="Ammiraju J.S.S."/>
            <person name="Engler F."/>
            <person name="Soderlund C."/>
            <person name="Wing R.A."/>
            <person name="Palmer L.E."/>
            <person name="de la Bastide M."/>
            <person name="Spiegel L."/>
            <person name="Nascimento L."/>
            <person name="Zutavern T."/>
            <person name="O'Shaughnessy A."/>
            <person name="Dike S."/>
            <person name="Dedhia N."/>
            <person name="Preston R."/>
            <person name="Balija V."/>
            <person name="McCombie W.R."/>
            <person name="Chow T."/>
            <person name="Chen H."/>
            <person name="Chung M."/>
            <person name="Chen C."/>
            <person name="Shaw J."/>
            <person name="Wu H."/>
            <person name="Hsiao K."/>
            <person name="Chao Y."/>
            <person name="Chu M."/>
            <person name="Cheng C."/>
            <person name="Hour A."/>
            <person name="Lee P."/>
            <person name="Lin S."/>
            <person name="Lin Y."/>
            <person name="Liou J."/>
            <person name="Liu S."/>
            <person name="Hsing Y."/>
            <person name="Raghuvanshi S."/>
            <person name="Mohanty A."/>
            <person name="Bharti A.K."/>
            <person name="Gaur A."/>
            <person name="Gupta V."/>
            <person name="Kumar D."/>
            <person name="Ravi V."/>
            <person name="Vij S."/>
            <person name="Kapur A."/>
            <person name="Khurana P."/>
            <person name="Khurana P."/>
            <person name="Khurana J.P."/>
            <person name="Tyagi A.K."/>
            <person name="Gaikwad K."/>
            <person name="Singh A."/>
            <person name="Dalal V."/>
            <person name="Srivastava S."/>
            <person name="Dixit A."/>
            <person name="Pal A.K."/>
            <person name="Ghazi I.A."/>
            <person name="Yadav M."/>
            <person name="Pandit A."/>
            <person name="Bhargava A."/>
            <person name="Sureshbabu K."/>
            <person name="Batra K."/>
            <person name="Sharma T.R."/>
            <person name="Mohapatra T."/>
            <person name="Singh N.K."/>
            <person name="Messing J."/>
            <person name="Nelson A.B."/>
            <person name="Fuks G."/>
            <person name="Kavchok S."/>
            <person name="Keizer G."/>
            <person name="Linton E."/>
            <person name="Llaca V."/>
            <person name="Song R."/>
            <person name="Tanyolac B."/>
            <person name="Young S."/>
            <person name="Ho-Il K."/>
            <person name="Hahn J.H."/>
            <person name="Sangsakoo G."/>
            <person name="Vanavichit A."/>
            <person name="de Mattos Luiz.A.T."/>
            <person name="Zimmer P.D."/>
            <person name="Malone G."/>
            <person name="Dellagostin O."/>
            <person name="de Oliveira A.C."/>
            <person name="Bevan M."/>
            <person name="Bancroft I."/>
            <person name="Minx P."/>
            <person name="Cordum H."/>
            <person name="Wilson R."/>
            <person name="Cheng Z."/>
            <person name="Jin W."/>
            <person name="Jiang J."/>
            <person name="Leong S.A."/>
            <person name="Iwama H."/>
            <person name="Gojobori T."/>
            <person name="Itoh T."/>
            <person name="Niimura Y."/>
            <person name="Fujii Y."/>
            <person name="Habara T."/>
            <person name="Sakai H."/>
            <person name="Sato Y."/>
            <person name="Wilson G."/>
            <person name="Kumar K."/>
            <person name="McCouch S."/>
            <person name="Juretic N."/>
            <person name="Hoen D."/>
            <person name="Wright S."/>
            <person name="Bruskiewich R."/>
            <person name="Bureau T."/>
            <person name="Miyao A."/>
            <person name="Hirochika H."/>
            <person name="Nishikawa T."/>
            <person name="Kadowaki K."/>
            <person name="Sugiura M."/>
            <person name="Burr B."/>
            <person name="Sasaki T."/>
        </authorList>
    </citation>
    <scope>NUCLEOTIDE SEQUENCE [LARGE SCALE GENOMIC DNA]</scope>
    <source>
        <strain evidence="2">cv. Nipponbare</strain>
    </source>
</reference>
<protein>
    <submittedName>
        <fullName evidence="1">Os01g0319302 protein</fullName>
    </submittedName>
</protein>
<dbReference type="AlphaFoldDB" id="A0A0P0V208"/>
<accession>A0A0P0V208</accession>
<evidence type="ECO:0000313" key="2">
    <source>
        <dbReference type="Proteomes" id="UP000059680"/>
    </source>
</evidence>